<evidence type="ECO:0000256" key="2">
    <source>
        <dbReference type="ARBA" id="ARBA00022670"/>
    </source>
</evidence>
<accession>A0ABU1PU39</accession>
<evidence type="ECO:0000256" key="5">
    <source>
        <dbReference type="ARBA" id="ARBA00022825"/>
    </source>
</evidence>
<evidence type="ECO:0000256" key="3">
    <source>
        <dbReference type="ARBA" id="ARBA00022729"/>
    </source>
</evidence>
<reference evidence="9 10" key="1">
    <citation type="submission" date="2023-07" db="EMBL/GenBank/DDBJ databases">
        <title>Sequencing the genomes of 1000 actinobacteria strains.</title>
        <authorList>
            <person name="Klenk H.-P."/>
        </authorList>
    </citation>
    <scope>NUCLEOTIDE SEQUENCE [LARGE SCALE GENOMIC DNA]</scope>
    <source>
        <strain evidence="9 10">DSM 43749</strain>
    </source>
</reference>
<dbReference type="PANTHER" id="PTHR15462">
    <property type="entry name" value="SERINE PROTEASE"/>
    <property type="match status" value="1"/>
</dbReference>
<evidence type="ECO:0000256" key="1">
    <source>
        <dbReference type="ARBA" id="ARBA00008764"/>
    </source>
</evidence>
<protein>
    <recommendedName>
        <fullName evidence="6">Serine protease</fullName>
        <ecNumber evidence="6">3.4.21.-</ecNumber>
    </recommendedName>
</protein>
<feature type="chain" id="PRO_5044956679" description="Serine protease" evidence="6">
    <location>
        <begin position="31"/>
        <end position="375"/>
    </location>
</feature>
<gene>
    <name evidence="9" type="ORF">J2S66_002523</name>
</gene>
<sequence>MRKQHVSARAVVLVLAAALAPLATTSVAHAEDPCADRPATELDRRGDWRCVGLATYTDPTAEPEAPSLGDEEAARLDVARPADWELGVAVSPDGRLYRQTALAPRGPDETRPVNPTPTDVVPEVGPQRADGGMGTRTIFGPDDRLRRSATTSYPWRVVGSISSPGATTSNCSGSLIGPRHLLTAGHCIHRGSGGKDEGWYPNRKVAPGQDGIGTYPNGLKNSHWYFSVSGWFDHGDPAYDYAMVVLDDQRSTAGLGWLGWRSNGHWGEHWTAGYPIWSHDCADSPSADGQCDNYQYGDSDPTLLVLSKQIKTHVDVQGGQSGSPVYERDGDDRRVTGVIAYHGGNWATRVTAARANNFCDWIHAHPSAFADHPCE</sequence>
<dbReference type="InterPro" id="IPR050966">
    <property type="entry name" value="Glutamyl_endopeptidase"/>
</dbReference>
<dbReference type="InterPro" id="IPR009003">
    <property type="entry name" value="Peptidase_S1_PA"/>
</dbReference>
<organism evidence="9 10">
    <name type="scientific">Saccharothrix longispora</name>
    <dbReference type="NCBI Taxonomy" id="33920"/>
    <lineage>
        <taxon>Bacteria</taxon>
        <taxon>Bacillati</taxon>
        <taxon>Actinomycetota</taxon>
        <taxon>Actinomycetes</taxon>
        <taxon>Pseudonocardiales</taxon>
        <taxon>Pseudonocardiaceae</taxon>
        <taxon>Saccharothrix</taxon>
    </lineage>
</organism>
<dbReference type="EMBL" id="JAVDSG010000001">
    <property type="protein sequence ID" value="MDR6594139.1"/>
    <property type="molecule type" value="Genomic_DNA"/>
</dbReference>
<dbReference type="InterPro" id="IPR043504">
    <property type="entry name" value="Peptidase_S1_PA_chymotrypsin"/>
</dbReference>
<dbReference type="RefSeq" id="WP_310307134.1">
    <property type="nucleotide sequence ID" value="NZ_BAAAXB010000001.1"/>
</dbReference>
<dbReference type="Pfam" id="PF00089">
    <property type="entry name" value="Trypsin"/>
    <property type="match status" value="1"/>
</dbReference>
<proteinExistence type="inferred from homology"/>
<evidence type="ECO:0000256" key="6">
    <source>
        <dbReference type="RuleBase" id="RU004296"/>
    </source>
</evidence>
<dbReference type="EC" id="3.4.21.-" evidence="6"/>
<keyword evidence="4 6" id="KW-0378">Hydrolase</keyword>
<comment type="caution">
    <text evidence="9">The sequence shown here is derived from an EMBL/GenBank/DDBJ whole genome shotgun (WGS) entry which is preliminary data.</text>
</comment>
<dbReference type="InterPro" id="IPR008256">
    <property type="entry name" value="Peptidase_S1B"/>
</dbReference>
<evidence type="ECO:0000313" key="9">
    <source>
        <dbReference type="EMBL" id="MDR6594139.1"/>
    </source>
</evidence>
<dbReference type="PANTHER" id="PTHR15462:SF8">
    <property type="entry name" value="SERINE PROTEASE"/>
    <property type="match status" value="1"/>
</dbReference>
<dbReference type="PROSITE" id="PS50240">
    <property type="entry name" value="TRYPSIN_DOM"/>
    <property type="match status" value="1"/>
</dbReference>
<evidence type="ECO:0000259" key="8">
    <source>
        <dbReference type="PROSITE" id="PS50240"/>
    </source>
</evidence>
<evidence type="ECO:0000256" key="4">
    <source>
        <dbReference type="ARBA" id="ARBA00022801"/>
    </source>
</evidence>
<feature type="domain" description="Peptidase S1" evidence="8">
    <location>
        <begin position="138"/>
        <end position="367"/>
    </location>
</feature>
<evidence type="ECO:0000313" key="10">
    <source>
        <dbReference type="Proteomes" id="UP001268819"/>
    </source>
</evidence>
<keyword evidence="5 6" id="KW-0720">Serine protease</keyword>
<dbReference type="InterPro" id="IPR018114">
    <property type="entry name" value="TRYPSIN_HIS"/>
</dbReference>
<keyword evidence="3 6" id="KW-0732">Signal</keyword>
<name>A0ABU1PU39_9PSEU</name>
<dbReference type="Gene3D" id="2.40.10.10">
    <property type="entry name" value="Trypsin-like serine proteases"/>
    <property type="match status" value="2"/>
</dbReference>
<dbReference type="Proteomes" id="UP001268819">
    <property type="component" value="Unassembled WGS sequence"/>
</dbReference>
<feature type="signal peptide" evidence="6">
    <location>
        <begin position="1"/>
        <end position="30"/>
    </location>
</feature>
<keyword evidence="10" id="KW-1185">Reference proteome</keyword>
<evidence type="ECO:0000256" key="7">
    <source>
        <dbReference type="SAM" id="MobiDB-lite"/>
    </source>
</evidence>
<dbReference type="InterPro" id="IPR001254">
    <property type="entry name" value="Trypsin_dom"/>
</dbReference>
<feature type="region of interest" description="Disordered" evidence="7">
    <location>
        <begin position="103"/>
        <end position="142"/>
    </location>
</feature>
<dbReference type="SUPFAM" id="SSF50494">
    <property type="entry name" value="Trypsin-like serine proteases"/>
    <property type="match status" value="1"/>
</dbReference>
<keyword evidence="2 6" id="KW-0645">Protease</keyword>
<comment type="similarity">
    <text evidence="1 6">Belongs to the peptidase S1B family.</text>
</comment>
<dbReference type="PROSITE" id="PS00134">
    <property type="entry name" value="TRYPSIN_HIS"/>
    <property type="match status" value="1"/>
</dbReference>
<dbReference type="PRINTS" id="PR00839">
    <property type="entry name" value="V8PROTEASE"/>
</dbReference>